<keyword evidence="5" id="KW-0378">Hydrolase</keyword>
<dbReference type="SUPFAM" id="SSF53474">
    <property type="entry name" value="alpha/beta-Hydrolases"/>
    <property type="match status" value="1"/>
</dbReference>
<evidence type="ECO:0000256" key="5">
    <source>
        <dbReference type="ARBA" id="ARBA00022801"/>
    </source>
</evidence>
<comment type="similarity">
    <text evidence="1">Belongs to the palmitoyl-protein thioesterase family.</text>
</comment>
<dbReference type="GO" id="GO:0005764">
    <property type="term" value="C:lysosome"/>
    <property type="evidence" value="ECO:0007669"/>
    <property type="project" value="TreeGrafter"/>
</dbReference>
<feature type="signal peptide" evidence="10">
    <location>
        <begin position="1"/>
        <end position="19"/>
    </location>
</feature>
<dbReference type="PRINTS" id="PR00414">
    <property type="entry name" value="PPTHIESTRASE"/>
</dbReference>
<evidence type="ECO:0000256" key="2">
    <source>
        <dbReference type="ARBA" id="ARBA00012423"/>
    </source>
</evidence>
<keyword evidence="12" id="KW-1185">Reference proteome</keyword>
<dbReference type="GO" id="GO:0008474">
    <property type="term" value="F:palmitoyl-(protein) hydrolase activity"/>
    <property type="evidence" value="ECO:0007669"/>
    <property type="project" value="UniProtKB-EC"/>
</dbReference>
<dbReference type="Gene3D" id="3.40.50.1820">
    <property type="entry name" value="alpha/beta hydrolase"/>
    <property type="match status" value="1"/>
</dbReference>
<evidence type="ECO:0000256" key="6">
    <source>
        <dbReference type="ARBA" id="ARBA00023157"/>
    </source>
</evidence>
<dbReference type="AlphaFoldDB" id="A0A8K0GK84"/>
<reference evidence="11" key="1">
    <citation type="submission" date="2019-08" db="EMBL/GenBank/DDBJ databases">
        <title>The genome of the North American firefly Photinus pyralis.</title>
        <authorList>
            <consortium name="Photinus pyralis genome working group"/>
            <person name="Fallon T.R."/>
            <person name="Sander Lower S.E."/>
            <person name="Weng J.-K."/>
        </authorList>
    </citation>
    <scope>NUCLEOTIDE SEQUENCE</scope>
    <source>
        <strain evidence="11">TRF0915ILg1</strain>
        <tissue evidence="11">Whole body</tissue>
    </source>
</reference>
<evidence type="ECO:0000256" key="4">
    <source>
        <dbReference type="ARBA" id="ARBA00022729"/>
    </source>
</evidence>
<evidence type="ECO:0000256" key="7">
    <source>
        <dbReference type="ARBA" id="ARBA00023180"/>
    </source>
</evidence>
<evidence type="ECO:0000256" key="10">
    <source>
        <dbReference type="SAM" id="SignalP"/>
    </source>
</evidence>
<accession>A0A8K0GK84</accession>
<name>A0A8K0GK84_IGNLU</name>
<sequence>MNKICNFFIFLVLITRTVSESYTPIVLWHGMVDTCCNEISMDMLVRHLKEALPGVHTVSLMIGNNTKEDLRNGFLMHPNEQIEIACSIVNSDPLLADGYNAIGVSQGSQLIRGLLQRCPGPRMKTLITMAGQHQGYYGIPFCDPLTIPRCDFIRKTLSRFAYLSSIQKQSTQATFWHDSLNEETYKHKNTYIAEINNERVINKTYITKLQSLENFVMIKYEKETMVIPKDSSWFEFYAPGQSTKILPLRESDLYISDRLGLKQMDQDGKLHFILAPWVHWEFDWTWYKKNVVDVFLK</sequence>
<dbReference type="Pfam" id="PF02089">
    <property type="entry name" value="Palm_thioest"/>
    <property type="match status" value="1"/>
</dbReference>
<evidence type="ECO:0000256" key="9">
    <source>
        <dbReference type="ARBA" id="ARBA00047409"/>
    </source>
</evidence>
<dbReference type="OrthoDB" id="10263094at2759"/>
<dbReference type="FunFam" id="3.40.50.1820:FF:000107">
    <property type="entry name" value="Palmitoyl-protein thioesterase 1"/>
    <property type="match status" value="1"/>
</dbReference>
<dbReference type="PANTHER" id="PTHR11247:SF8">
    <property type="entry name" value="PALMITOYL-PROTEIN THIOESTERASE 1"/>
    <property type="match status" value="1"/>
</dbReference>
<gene>
    <name evidence="11" type="ORF">ILUMI_01474</name>
</gene>
<evidence type="ECO:0000256" key="3">
    <source>
        <dbReference type="ARBA" id="ARBA00014212"/>
    </source>
</evidence>
<keyword evidence="7" id="KW-0325">Glycoprotein</keyword>
<evidence type="ECO:0000256" key="8">
    <source>
        <dbReference type="ARBA" id="ARBA00031934"/>
    </source>
</evidence>
<comment type="caution">
    <text evidence="11">The sequence shown here is derived from an EMBL/GenBank/DDBJ whole genome shotgun (WGS) entry which is preliminary data.</text>
</comment>
<dbReference type="PANTHER" id="PTHR11247">
    <property type="entry name" value="PALMITOYL-PROTEIN THIOESTERASE/DOLICHYLDIPHOSPHATASE 1"/>
    <property type="match status" value="1"/>
</dbReference>
<feature type="chain" id="PRO_5035424055" description="Palmitoyl-protein thioesterase 1" evidence="10">
    <location>
        <begin position="20"/>
        <end position="297"/>
    </location>
</feature>
<comment type="catalytic activity">
    <reaction evidence="9">
        <text>S-hexadecanoyl-L-cysteinyl-[protein] + H2O = L-cysteinyl-[protein] + hexadecanoate + H(+)</text>
        <dbReference type="Rhea" id="RHEA:19233"/>
        <dbReference type="Rhea" id="RHEA-COMP:10131"/>
        <dbReference type="Rhea" id="RHEA-COMP:11032"/>
        <dbReference type="ChEBI" id="CHEBI:7896"/>
        <dbReference type="ChEBI" id="CHEBI:15377"/>
        <dbReference type="ChEBI" id="CHEBI:15378"/>
        <dbReference type="ChEBI" id="CHEBI:29950"/>
        <dbReference type="ChEBI" id="CHEBI:74151"/>
        <dbReference type="EC" id="3.1.2.22"/>
    </reaction>
    <physiologicalReaction direction="left-to-right" evidence="9">
        <dbReference type="Rhea" id="RHEA:19234"/>
    </physiologicalReaction>
</comment>
<evidence type="ECO:0000313" key="11">
    <source>
        <dbReference type="EMBL" id="KAF2904692.1"/>
    </source>
</evidence>
<proteinExistence type="inferred from homology"/>
<dbReference type="GO" id="GO:0006898">
    <property type="term" value="P:receptor-mediated endocytosis"/>
    <property type="evidence" value="ECO:0007669"/>
    <property type="project" value="TreeGrafter"/>
</dbReference>
<protein>
    <recommendedName>
        <fullName evidence="3">Palmitoyl-protein thioesterase 1</fullName>
        <ecNumber evidence="2">3.1.2.22</ecNumber>
    </recommendedName>
    <alternativeName>
        <fullName evidence="8">Palmitoyl-protein hydrolase 1</fullName>
    </alternativeName>
</protein>
<dbReference type="Proteomes" id="UP000801492">
    <property type="component" value="Unassembled WGS sequence"/>
</dbReference>
<evidence type="ECO:0000313" key="12">
    <source>
        <dbReference type="Proteomes" id="UP000801492"/>
    </source>
</evidence>
<organism evidence="11 12">
    <name type="scientific">Ignelater luminosus</name>
    <name type="common">Cucubano</name>
    <name type="synonym">Pyrophorus luminosus</name>
    <dbReference type="NCBI Taxonomy" id="2038154"/>
    <lineage>
        <taxon>Eukaryota</taxon>
        <taxon>Metazoa</taxon>
        <taxon>Ecdysozoa</taxon>
        <taxon>Arthropoda</taxon>
        <taxon>Hexapoda</taxon>
        <taxon>Insecta</taxon>
        <taxon>Pterygota</taxon>
        <taxon>Neoptera</taxon>
        <taxon>Endopterygota</taxon>
        <taxon>Coleoptera</taxon>
        <taxon>Polyphaga</taxon>
        <taxon>Elateriformia</taxon>
        <taxon>Elateroidea</taxon>
        <taxon>Elateridae</taxon>
        <taxon>Agrypninae</taxon>
        <taxon>Pyrophorini</taxon>
        <taxon>Ignelater</taxon>
    </lineage>
</organism>
<dbReference type="InterPro" id="IPR002472">
    <property type="entry name" value="Palm_thioest"/>
</dbReference>
<dbReference type="EC" id="3.1.2.22" evidence="2"/>
<keyword evidence="6" id="KW-1015">Disulfide bond</keyword>
<evidence type="ECO:0000256" key="1">
    <source>
        <dbReference type="ARBA" id="ARBA00010758"/>
    </source>
</evidence>
<dbReference type="InterPro" id="IPR029058">
    <property type="entry name" value="AB_hydrolase_fold"/>
</dbReference>
<keyword evidence="4 10" id="KW-0732">Signal</keyword>
<dbReference type="EMBL" id="VTPC01000704">
    <property type="protein sequence ID" value="KAF2904692.1"/>
    <property type="molecule type" value="Genomic_DNA"/>
</dbReference>